<dbReference type="eggNOG" id="KOG2308">
    <property type="taxonomic scope" value="Eukaryota"/>
</dbReference>
<proteinExistence type="predicted"/>
<evidence type="ECO:0000313" key="2">
    <source>
        <dbReference type="EMBL" id="ETV98011.1"/>
    </source>
</evidence>
<feature type="compositionally biased region" description="Polar residues" evidence="1">
    <location>
        <begin position="517"/>
        <end position="527"/>
    </location>
</feature>
<feature type="region of interest" description="Disordered" evidence="1">
    <location>
        <begin position="517"/>
        <end position="537"/>
    </location>
</feature>
<dbReference type="EMBL" id="KI913971">
    <property type="protein sequence ID" value="ETV98011.1"/>
    <property type="molecule type" value="Genomic_DNA"/>
</dbReference>
<feature type="compositionally biased region" description="Polar residues" evidence="1">
    <location>
        <begin position="95"/>
        <end position="110"/>
    </location>
</feature>
<dbReference type="OrthoDB" id="69269at2759"/>
<dbReference type="GO" id="GO:0004620">
    <property type="term" value="F:phospholipase activity"/>
    <property type="evidence" value="ECO:0007669"/>
    <property type="project" value="TreeGrafter"/>
</dbReference>
<evidence type="ECO:0000256" key="1">
    <source>
        <dbReference type="SAM" id="MobiDB-lite"/>
    </source>
</evidence>
<feature type="region of interest" description="Disordered" evidence="1">
    <location>
        <begin position="78"/>
        <end position="110"/>
    </location>
</feature>
<feature type="compositionally biased region" description="Basic and acidic residues" evidence="1">
    <location>
        <begin position="78"/>
        <end position="90"/>
    </location>
</feature>
<name>A0A024TWK7_9STRA</name>
<protein>
    <recommendedName>
        <fullName evidence="3">PH domain-containing protein</fullName>
    </recommendedName>
</protein>
<sequence length="639" mass="69688">MADEGRTVALTTRNVIDVAVRDIASWSTAASNVLLDHTNTSNETILVLAACVARLIEAVEACKAAAQVVLDQLKVQCEPERSPAETRDAPVEATSGDSAEPHSTTDTSGAYLTKDEVDALKVPSTPVDTSSTFEPELHLDPLNHLLFVMHGIGELFHDCKWHPRPSASSFARCAMRSSRMSPCRSKCIEWHNEVHATGVDTVFDRIAPDGSDKIRQFNKRSFMDVLYYTAPKFAQLITDSVTNELNTKHAPSSKRLASEHTSIGSRVEWPRSLRTRWGRSSPTTSLPTSAGDVSRNNVRYGGLEFPVENFFCAGSPVPVMVLSRGDIDADGHGALTEPIKIPKPHVCMCQLVPVELVAAVAFKSRSLAAVAAAYDAIDPNRSRHDFMLRKQPGEGVLDLAYAPFSHSSYWDVARHGALLTSAVASSRDVARGGRNPSVVPAPRLTTMASVRDHTTGGWSSKVICLGHHHVYVVESVADVACQIRWSISLNAATVRVEAVESDPLAFKVVPDTSSKMSYMPPNSSASGPQRIKASSPKQRDEWVRAIQAALEPQDDDEAYMLNAHDVQLPVGASVGYFGARQTGRLGYMWGFKWFVLSTTAFECYDNVPAVDKRTQYPLDKWANAIRDTNGCAVLGDDMP</sequence>
<dbReference type="AlphaFoldDB" id="A0A024TWK7"/>
<organism evidence="2">
    <name type="scientific">Aphanomyces invadans</name>
    <dbReference type="NCBI Taxonomy" id="157072"/>
    <lineage>
        <taxon>Eukaryota</taxon>
        <taxon>Sar</taxon>
        <taxon>Stramenopiles</taxon>
        <taxon>Oomycota</taxon>
        <taxon>Saprolegniomycetes</taxon>
        <taxon>Saprolegniales</taxon>
        <taxon>Verrucalvaceae</taxon>
        <taxon>Aphanomyces</taxon>
    </lineage>
</organism>
<gene>
    <name evidence="2" type="ORF">H310_09312</name>
</gene>
<dbReference type="VEuPathDB" id="FungiDB:H310_09312"/>
<dbReference type="InterPro" id="IPR058055">
    <property type="entry name" value="PA-PLA1"/>
</dbReference>
<accession>A0A024TWK7</accession>
<dbReference type="GO" id="GO:0005737">
    <property type="term" value="C:cytoplasm"/>
    <property type="evidence" value="ECO:0007669"/>
    <property type="project" value="TreeGrafter"/>
</dbReference>
<evidence type="ECO:0008006" key="3">
    <source>
        <dbReference type="Google" id="ProtNLM"/>
    </source>
</evidence>
<reference evidence="2" key="1">
    <citation type="submission" date="2013-12" db="EMBL/GenBank/DDBJ databases">
        <title>The Genome Sequence of Aphanomyces invadans NJM9701.</title>
        <authorList>
            <consortium name="The Broad Institute Genomics Platform"/>
            <person name="Russ C."/>
            <person name="Tyler B."/>
            <person name="van West P."/>
            <person name="Dieguez-Uribeondo J."/>
            <person name="Young S.K."/>
            <person name="Zeng Q."/>
            <person name="Gargeya S."/>
            <person name="Fitzgerald M."/>
            <person name="Abouelleil A."/>
            <person name="Alvarado L."/>
            <person name="Chapman S.B."/>
            <person name="Gainer-Dewar J."/>
            <person name="Goldberg J."/>
            <person name="Griggs A."/>
            <person name="Gujja S."/>
            <person name="Hansen M."/>
            <person name="Howarth C."/>
            <person name="Imamovic A."/>
            <person name="Ireland A."/>
            <person name="Larimer J."/>
            <person name="McCowan C."/>
            <person name="Murphy C."/>
            <person name="Pearson M."/>
            <person name="Poon T.W."/>
            <person name="Priest M."/>
            <person name="Roberts A."/>
            <person name="Saif S."/>
            <person name="Shea T."/>
            <person name="Sykes S."/>
            <person name="Wortman J."/>
            <person name="Nusbaum C."/>
            <person name="Birren B."/>
        </authorList>
    </citation>
    <scope>NUCLEOTIDE SEQUENCE [LARGE SCALE GENOMIC DNA]</scope>
    <source>
        <strain evidence="2">NJM9701</strain>
    </source>
</reference>
<dbReference type="STRING" id="157072.A0A024TWK7"/>
<dbReference type="PANTHER" id="PTHR23509">
    <property type="entry name" value="PA-PL1 PHOSPHOLIPASE FAMILY"/>
    <property type="match status" value="1"/>
</dbReference>
<dbReference type="PANTHER" id="PTHR23509:SF10">
    <property type="entry name" value="LD21067P"/>
    <property type="match status" value="1"/>
</dbReference>
<dbReference type="RefSeq" id="XP_008873572.1">
    <property type="nucleotide sequence ID" value="XM_008875350.1"/>
</dbReference>
<dbReference type="SUPFAM" id="SSF50729">
    <property type="entry name" value="PH domain-like"/>
    <property type="match status" value="1"/>
</dbReference>
<dbReference type="GeneID" id="20086362"/>